<evidence type="ECO:0000256" key="6">
    <source>
        <dbReference type="SAM" id="Phobius"/>
    </source>
</evidence>
<dbReference type="AlphaFoldDB" id="A0A927CNX0"/>
<evidence type="ECO:0000259" key="7">
    <source>
        <dbReference type="Pfam" id="PF12698"/>
    </source>
</evidence>
<evidence type="ECO:0000256" key="2">
    <source>
        <dbReference type="ARBA" id="ARBA00022475"/>
    </source>
</evidence>
<organism evidence="8 9">
    <name type="scientific">Paenibacillus arenilitoris</name>
    <dbReference type="NCBI Taxonomy" id="2772299"/>
    <lineage>
        <taxon>Bacteria</taxon>
        <taxon>Bacillati</taxon>
        <taxon>Bacillota</taxon>
        <taxon>Bacilli</taxon>
        <taxon>Bacillales</taxon>
        <taxon>Paenibacillaceae</taxon>
        <taxon>Paenibacillus</taxon>
    </lineage>
</organism>
<keyword evidence="2" id="KW-1003">Cell membrane</keyword>
<comment type="subcellular location">
    <subcellularLocation>
        <location evidence="1">Cell membrane</location>
        <topology evidence="1">Multi-pass membrane protein</topology>
    </subcellularLocation>
</comment>
<dbReference type="GO" id="GO:0005886">
    <property type="term" value="C:plasma membrane"/>
    <property type="evidence" value="ECO:0007669"/>
    <property type="project" value="UniProtKB-SubCell"/>
</dbReference>
<feature type="transmembrane region" description="Helical" evidence="6">
    <location>
        <begin position="237"/>
        <end position="260"/>
    </location>
</feature>
<keyword evidence="4 6" id="KW-1133">Transmembrane helix</keyword>
<evidence type="ECO:0000256" key="4">
    <source>
        <dbReference type="ARBA" id="ARBA00022989"/>
    </source>
</evidence>
<keyword evidence="9" id="KW-1185">Reference proteome</keyword>
<name>A0A927CNX0_9BACL</name>
<evidence type="ECO:0000313" key="8">
    <source>
        <dbReference type="EMBL" id="MBD2870068.1"/>
    </source>
</evidence>
<keyword evidence="3 6" id="KW-0812">Transmembrane</keyword>
<dbReference type="GO" id="GO:0140359">
    <property type="term" value="F:ABC-type transporter activity"/>
    <property type="evidence" value="ECO:0007669"/>
    <property type="project" value="InterPro"/>
</dbReference>
<accession>A0A927CNX0</accession>
<protein>
    <submittedName>
        <fullName evidence="8">ABC transporter permease</fullName>
    </submittedName>
</protein>
<evidence type="ECO:0000256" key="3">
    <source>
        <dbReference type="ARBA" id="ARBA00022692"/>
    </source>
</evidence>
<dbReference type="InterPro" id="IPR051449">
    <property type="entry name" value="ABC-2_transporter_component"/>
</dbReference>
<evidence type="ECO:0000256" key="1">
    <source>
        <dbReference type="ARBA" id="ARBA00004651"/>
    </source>
</evidence>
<dbReference type="InterPro" id="IPR013525">
    <property type="entry name" value="ABC2_TM"/>
</dbReference>
<dbReference type="PANTHER" id="PTHR30294">
    <property type="entry name" value="MEMBRANE COMPONENT OF ABC TRANSPORTER YHHJ-RELATED"/>
    <property type="match status" value="1"/>
</dbReference>
<comment type="caution">
    <text evidence="8">The sequence shown here is derived from an EMBL/GenBank/DDBJ whole genome shotgun (WGS) entry which is preliminary data.</text>
</comment>
<feature type="transmembrane region" description="Helical" evidence="6">
    <location>
        <begin position="21"/>
        <end position="41"/>
    </location>
</feature>
<dbReference type="RefSeq" id="WP_190862698.1">
    <property type="nucleotide sequence ID" value="NZ_JACXIY010000018.1"/>
</dbReference>
<feature type="transmembrane region" description="Helical" evidence="6">
    <location>
        <begin position="306"/>
        <end position="325"/>
    </location>
</feature>
<feature type="transmembrane region" description="Helical" evidence="6">
    <location>
        <begin position="194"/>
        <end position="216"/>
    </location>
</feature>
<dbReference type="Proteomes" id="UP000632125">
    <property type="component" value="Unassembled WGS sequence"/>
</dbReference>
<feature type="transmembrane region" description="Helical" evidence="6">
    <location>
        <begin position="272"/>
        <end position="294"/>
    </location>
</feature>
<dbReference type="EMBL" id="JACXIY010000018">
    <property type="protein sequence ID" value="MBD2870068.1"/>
    <property type="molecule type" value="Genomic_DNA"/>
</dbReference>
<sequence length="387" mass="41371">MIRVWLTTAYYELVKYGRMKSVLVILIGLPLLLILLLGSAFDTDLKPAKVALYVADQGELSGSIGEFWNGEAIKPFVFVLKTDSGQEVEDYVTEGIADYGVYVPADFSQKVLAGEKAVWKTFSGRYAEKNVAADAVIGRYMAELNLKFAAMATLGTDAPVRIGNADARRQSLVAIGNLGNTEDRLFGETSAMQYYAAAYLIMFLLFSGMSAALALLGQKEDGTLRRLYAMPSSFRAAVFGVVTGAVMLACLQSLVVIVFTKYVYDVEWSGHYLAIAAVCLLTTAAGTGLAIIVASVAGTSKSTQTLFTILVTTMTFLSGGMMAGIQNMVGIASKLTINHWANISLRAIMSGSDAAAAWNAIGVLAAIAAVLSLIAIFRLPKVVMRHA</sequence>
<feature type="domain" description="ABC-2 type transporter transmembrane" evidence="7">
    <location>
        <begin position="20"/>
        <end position="377"/>
    </location>
</feature>
<dbReference type="PANTHER" id="PTHR30294:SF29">
    <property type="entry name" value="MULTIDRUG ABC TRANSPORTER PERMEASE YBHS-RELATED"/>
    <property type="match status" value="1"/>
</dbReference>
<feature type="transmembrane region" description="Helical" evidence="6">
    <location>
        <begin position="356"/>
        <end position="377"/>
    </location>
</feature>
<proteinExistence type="predicted"/>
<gene>
    <name evidence="8" type="ORF">IDH41_15875</name>
</gene>
<keyword evidence="5 6" id="KW-0472">Membrane</keyword>
<evidence type="ECO:0000256" key="5">
    <source>
        <dbReference type="ARBA" id="ARBA00023136"/>
    </source>
</evidence>
<reference evidence="8" key="1">
    <citation type="submission" date="2020-09" db="EMBL/GenBank/DDBJ databases">
        <title>A novel bacterium of genus Paenibacillus, isolated from South China Sea.</title>
        <authorList>
            <person name="Huang H."/>
            <person name="Mo K."/>
            <person name="Hu Y."/>
        </authorList>
    </citation>
    <scope>NUCLEOTIDE SEQUENCE</scope>
    <source>
        <strain evidence="8">IB182493</strain>
    </source>
</reference>
<evidence type="ECO:0000313" key="9">
    <source>
        <dbReference type="Proteomes" id="UP000632125"/>
    </source>
</evidence>
<dbReference type="Pfam" id="PF12698">
    <property type="entry name" value="ABC2_membrane_3"/>
    <property type="match status" value="1"/>
</dbReference>